<dbReference type="PRINTS" id="PR00380">
    <property type="entry name" value="KINESINHEAVY"/>
</dbReference>
<reference evidence="8 9" key="1">
    <citation type="submission" date="2019-01" db="EMBL/GenBank/DDBJ databases">
        <title>A draft genome assembly of the solar-powered sea slug Elysia chlorotica.</title>
        <authorList>
            <person name="Cai H."/>
            <person name="Li Q."/>
            <person name="Fang X."/>
            <person name="Li J."/>
            <person name="Curtis N.E."/>
            <person name="Altenburger A."/>
            <person name="Shibata T."/>
            <person name="Feng M."/>
            <person name="Maeda T."/>
            <person name="Schwartz J.A."/>
            <person name="Shigenobu S."/>
            <person name="Lundholm N."/>
            <person name="Nishiyama T."/>
            <person name="Yang H."/>
            <person name="Hasebe M."/>
            <person name="Li S."/>
            <person name="Pierce S.K."/>
            <person name="Wang J."/>
        </authorList>
    </citation>
    <scope>NUCLEOTIDE SEQUENCE [LARGE SCALE GENOMIC DNA]</scope>
    <source>
        <strain evidence="8">EC2010</strain>
        <tissue evidence="8">Whole organism of an adult</tissue>
    </source>
</reference>
<comment type="caution">
    <text evidence="8">The sequence shown here is derived from an EMBL/GenBank/DDBJ whole genome shotgun (WGS) entry which is preliminary data.</text>
</comment>
<keyword evidence="3 5" id="KW-0067">ATP-binding</keyword>
<dbReference type="GO" id="GO:0007018">
    <property type="term" value="P:microtubule-based movement"/>
    <property type="evidence" value="ECO:0007669"/>
    <property type="project" value="InterPro"/>
</dbReference>
<evidence type="ECO:0000256" key="3">
    <source>
        <dbReference type="ARBA" id="ARBA00022840"/>
    </source>
</evidence>
<keyword evidence="5" id="KW-0505">Motor protein</keyword>
<evidence type="ECO:0000313" key="9">
    <source>
        <dbReference type="Proteomes" id="UP000271974"/>
    </source>
</evidence>
<evidence type="ECO:0000256" key="1">
    <source>
        <dbReference type="ARBA" id="ARBA00004245"/>
    </source>
</evidence>
<keyword evidence="2 5" id="KW-0547">Nucleotide-binding</keyword>
<dbReference type="InterPro" id="IPR036961">
    <property type="entry name" value="Kinesin_motor_dom_sf"/>
</dbReference>
<name>A0A433UBA3_ELYCH</name>
<dbReference type="GO" id="GO:0005856">
    <property type="term" value="C:cytoskeleton"/>
    <property type="evidence" value="ECO:0007669"/>
    <property type="project" value="UniProtKB-SubCell"/>
</dbReference>
<evidence type="ECO:0000256" key="4">
    <source>
        <dbReference type="ARBA" id="ARBA00023212"/>
    </source>
</evidence>
<evidence type="ECO:0000313" key="8">
    <source>
        <dbReference type="EMBL" id="RUS91117.1"/>
    </source>
</evidence>
<dbReference type="SMART" id="SM00129">
    <property type="entry name" value="KISc"/>
    <property type="match status" value="1"/>
</dbReference>
<sequence length="238" mass="25422">MLKICMPGGGQGQGEQGSSFLSADPRKKQVTVFDPSASGYVTSANRKAGTSAPKIFAFDSVFTPDDSLTELCASSLTDTVQSVVAGADGCLFTYGYSRLGKTYTMLGTDRGPPSQLGVMPCALAWLFRLITEQRERTGARFSVRVSAVQLSGREEKLHDLLADIGQGAEARGVGAAPSVYLREDPISGTQLENQSELRAPTAEKAAFYLDAALAARAAADEEECRSSHLLFTVNVYQY</sequence>
<feature type="binding site" evidence="5">
    <location>
        <begin position="95"/>
        <end position="102"/>
    </location>
    <ligand>
        <name>ATP</name>
        <dbReference type="ChEBI" id="CHEBI:30616"/>
    </ligand>
</feature>
<evidence type="ECO:0000256" key="6">
    <source>
        <dbReference type="SAM" id="MobiDB-lite"/>
    </source>
</evidence>
<organism evidence="8 9">
    <name type="scientific">Elysia chlorotica</name>
    <name type="common">Eastern emerald elysia</name>
    <name type="synonym">Sea slug</name>
    <dbReference type="NCBI Taxonomy" id="188477"/>
    <lineage>
        <taxon>Eukaryota</taxon>
        <taxon>Metazoa</taxon>
        <taxon>Spiralia</taxon>
        <taxon>Lophotrochozoa</taxon>
        <taxon>Mollusca</taxon>
        <taxon>Gastropoda</taxon>
        <taxon>Heterobranchia</taxon>
        <taxon>Euthyneura</taxon>
        <taxon>Panpulmonata</taxon>
        <taxon>Sacoglossa</taxon>
        <taxon>Placobranchoidea</taxon>
        <taxon>Plakobranchidae</taxon>
        <taxon>Elysia</taxon>
    </lineage>
</organism>
<dbReference type="PROSITE" id="PS50067">
    <property type="entry name" value="KINESIN_MOTOR_2"/>
    <property type="match status" value="1"/>
</dbReference>
<dbReference type="PANTHER" id="PTHR21608:SF7">
    <property type="entry name" value="KINESIN-LIKE PROTEIN CG14535"/>
    <property type="match status" value="1"/>
</dbReference>
<feature type="region of interest" description="Disordered" evidence="6">
    <location>
        <begin position="1"/>
        <end position="21"/>
    </location>
</feature>
<dbReference type="GO" id="GO:0008017">
    <property type="term" value="F:microtubule binding"/>
    <property type="evidence" value="ECO:0007669"/>
    <property type="project" value="InterPro"/>
</dbReference>
<keyword evidence="4" id="KW-0206">Cytoskeleton</keyword>
<feature type="non-terminal residue" evidence="8">
    <location>
        <position position="238"/>
    </location>
</feature>
<dbReference type="SUPFAM" id="SSF52540">
    <property type="entry name" value="P-loop containing nucleoside triphosphate hydrolases"/>
    <property type="match status" value="1"/>
</dbReference>
<keyword evidence="9" id="KW-1185">Reference proteome</keyword>
<dbReference type="EMBL" id="RQTK01000018">
    <property type="protein sequence ID" value="RUS91117.1"/>
    <property type="molecule type" value="Genomic_DNA"/>
</dbReference>
<dbReference type="OrthoDB" id="8862460at2759"/>
<gene>
    <name evidence="8" type="ORF">EGW08_001142</name>
</gene>
<dbReference type="Proteomes" id="UP000271974">
    <property type="component" value="Unassembled WGS sequence"/>
</dbReference>
<dbReference type="Gene3D" id="3.40.850.10">
    <property type="entry name" value="Kinesin motor domain"/>
    <property type="match status" value="1"/>
</dbReference>
<dbReference type="Pfam" id="PF00225">
    <property type="entry name" value="Kinesin"/>
    <property type="match status" value="1"/>
</dbReference>
<dbReference type="PANTHER" id="PTHR21608">
    <property type="entry name" value="KINESIN-LIKE PROTEIN CG14535"/>
    <property type="match status" value="1"/>
</dbReference>
<comment type="similarity">
    <text evidence="5">Belongs to the TRAFAC class myosin-kinesin ATPase superfamily. Kinesin family.</text>
</comment>
<dbReference type="InterPro" id="IPR001752">
    <property type="entry name" value="Kinesin_motor_dom"/>
</dbReference>
<evidence type="ECO:0000256" key="2">
    <source>
        <dbReference type="ARBA" id="ARBA00022741"/>
    </source>
</evidence>
<dbReference type="GO" id="GO:0003777">
    <property type="term" value="F:microtubule motor activity"/>
    <property type="evidence" value="ECO:0007669"/>
    <property type="project" value="InterPro"/>
</dbReference>
<evidence type="ECO:0000259" key="7">
    <source>
        <dbReference type="PROSITE" id="PS50067"/>
    </source>
</evidence>
<evidence type="ECO:0000256" key="5">
    <source>
        <dbReference type="PROSITE-ProRule" id="PRU00283"/>
    </source>
</evidence>
<dbReference type="InterPro" id="IPR027417">
    <property type="entry name" value="P-loop_NTPase"/>
</dbReference>
<protein>
    <recommendedName>
        <fullName evidence="7">Kinesin motor domain-containing protein</fullName>
    </recommendedName>
</protein>
<comment type="subcellular location">
    <subcellularLocation>
        <location evidence="1">Cytoplasm</location>
        <location evidence="1">Cytoskeleton</location>
    </subcellularLocation>
</comment>
<accession>A0A433UBA3</accession>
<feature type="domain" description="Kinesin motor" evidence="7">
    <location>
        <begin position="1"/>
        <end position="238"/>
    </location>
</feature>
<proteinExistence type="inferred from homology"/>
<keyword evidence="4" id="KW-0963">Cytoplasm</keyword>
<dbReference type="STRING" id="188477.A0A433UBA3"/>
<dbReference type="InterPro" id="IPR027640">
    <property type="entry name" value="Kinesin-like_fam"/>
</dbReference>
<dbReference type="GO" id="GO:0005524">
    <property type="term" value="F:ATP binding"/>
    <property type="evidence" value="ECO:0007669"/>
    <property type="project" value="UniProtKB-UniRule"/>
</dbReference>
<dbReference type="AlphaFoldDB" id="A0A433UBA3"/>